<evidence type="ECO:0000313" key="2">
    <source>
        <dbReference type="EMBL" id="CDI06145.1"/>
    </source>
</evidence>
<keyword evidence="3" id="KW-1185">Reference proteome</keyword>
<evidence type="ECO:0000313" key="3">
    <source>
        <dbReference type="Proteomes" id="UP000018159"/>
    </source>
</evidence>
<dbReference type="AlphaFoldDB" id="V6AUG9"/>
<reference evidence="2" key="2">
    <citation type="submission" date="2013-10" db="EMBL/GenBank/DDBJ databases">
        <authorList>
            <person name="Regsiter A."/>
        </authorList>
    </citation>
    <scope>NUCLEOTIDE SEQUENCE</scope>
    <source>
        <strain evidence="2">N4</strain>
    </source>
</reference>
<organism evidence="2 3">
    <name type="scientific">Candidatus Nitrosotenuis uzonensis</name>
    <dbReference type="NCBI Taxonomy" id="1407055"/>
    <lineage>
        <taxon>Archaea</taxon>
        <taxon>Nitrososphaerota</taxon>
        <taxon>Candidatus Nitrosotenuis</taxon>
    </lineage>
</organism>
<reference evidence="2" key="1">
    <citation type="journal article" date="2013" name="PLoS ONE">
        <title>Enrichment and Genome Sequence of the Group I.1a Ammonia-Oxidizing Archaeon ?Ca. Nitrosotenuis uzonensis? Representing a Clade Globally.</title>
        <authorList>
            <person name="Lebedeva E.V."/>
            <person name="Hatzenpichler R."/>
            <person name="Pelletier E."/>
            <person name="Schuster N."/>
            <person name="Hauzmayer S."/>
            <person name="Bulaev A."/>
            <person name="Grigor'eva N.V."/>
            <person name="Galushko A."/>
            <person name="Schmid M."/>
            <person name="Palatinszky M."/>
            <person name="Le Paslier D."/>
            <person name="Daims H."/>
            <person name="Wagner M."/>
        </authorList>
    </citation>
    <scope>NUCLEOTIDE SEQUENCE [LARGE SCALE GENOMIC DNA]</scope>
    <source>
        <strain evidence="2">N4</strain>
    </source>
</reference>
<accession>V6AUG9</accession>
<comment type="caution">
    <text evidence="2">The sequence shown here is derived from an EMBL/GenBank/DDBJ whole genome shotgun (WGS) entry which is preliminary data.</text>
</comment>
<dbReference type="Proteomes" id="UP000655759">
    <property type="component" value="Unassembled WGS sequence"/>
</dbReference>
<evidence type="ECO:0000313" key="1">
    <source>
        <dbReference type="EMBL" id="CAE6495250.1"/>
    </source>
</evidence>
<dbReference type="STRING" id="1407055.NITUZ_40311"/>
<gene>
    <name evidence="2" type="ORF">NITUZ_40311</name>
    <name evidence="1" type="ORF">NUZ5A_50388</name>
</gene>
<name>V6AUG9_9ARCH</name>
<dbReference type="EMBL" id="CAJNAQ010000005">
    <property type="protein sequence ID" value="CAE6495250.1"/>
    <property type="molecule type" value="Genomic_DNA"/>
</dbReference>
<dbReference type="Proteomes" id="UP000018159">
    <property type="component" value="Unassembled WGS sequence"/>
</dbReference>
<reference evidence="1" key="3">
    <citation type="submission" date="2021-02" db="EMBL/GenBank/DDBJ databases">
        <authorList>
            <person name="Han P."/>
        </authorList>
    </citation>
    <scope>NUCLEOTIDE SEQUENCE</scope>
    <source>
        <strain evidence="1">Candidatus Nitrosotenuis uzonensis 5A</strain>
    </source>
</reference>
<protein>
    <submittedName>
        <fullName evidence="2">Uncharacterized protein</fullName>
    </submittedName>
</protein>
<sequence length="31" mass="3696">MVFLGRMTEQISKWWQGLAKELEVDIETLDE</sequence>
<dbReference type="EMBL" id="CBTY010000009">
    <property type="protein sequence ID" value="CDI06145.1"/>
    <property type="molecule type" value="Genomic_DNA"/>
</dbReference>
<proteinExistence type="predicted"/>